<dbReference type="AlphaFoldDB" id="A2ECI8"/>
<name>A2ECI8_TRIV3</name>
<proteinExistence type="predicted"/>
<accession>A2ECI8</accession>
<dbReference type="VEuPathDB" id="TrichDB:TVAGG3_0881660"/>
<dbReference type="RefSeq" id="XP_001321808.1">
    <property type="nucleotide sequence ID" value="XM_001321773.1"/>
</dbReference>
<feature type="region of interest" description="Disordered" evidence="1">
    <location>
        <begin position="178"/>
        <end position="212"/>
    </location>
</feature>
<sequence length="578" mass="67530">MFSPLDIDLHSEIVLSGKESGSIHNFYNYASNSYLAMKEFCAISDRDLSRQEYLIYYSGINNVERPICLLLKDQKVILDENETIIDTIEINSRTKITLSDARQEPMFGISNKMGQIIWFQSFDVISVMQWFLALYITKYYVTEDQQSVINKIKLSSTIEAIPSPVKPSPQKVVQNSLETLTPVRKQPETTRESPVTSPFTTPKKETHKDELRKQNESLLTVLNLKQTQYKERQYLSQEKDPELYPPQLYNTSEIKENVEFPEIERKTINDVLIRSIVLESSEIPKISPSHYFKNPIANPGLYRLNLNYNPESNLLFINKYKSADPQTAYQLLVSMVLCQFNDKSILEVYNVHDSTSNQQGQAMAVVDHYKSDLPAYILSHPEILTHYRVSAIVYDTKLLKELPKKELQRAINFQPLYRFPHDPIRDLRHSMNYALQMAKIRRFNPIKVFQDFSRAWIAVFQNHCKFNLESFFIRISSDQRQNDTWAIFRDETELKQKWPLFLLHSMRDEKVLENLLLTLSNKSVINAFYDDCAQIRRDEVIDELVFYTCIFANFYIKISNNGVVESPLYGPQFEAIFK</sequence>
<organism evidence="2 3">
    <name type="scientific">Trichomonas vaginalis (strain ATCC PRA-98 / G3)</name>
    <dbReference type="NCBI Taxonomy" id="412133"/>
    <lineage>
        <taxon>Eukaryota</taxon>
        <taxon>Metamonada</taxon>
        <taxon>Parabasalia</taxon>
        <taxon>Trichomonadida</taxon>
        <taxon>Trichomonadidae</taxon>
        <taxon>Trichomonas</taxon>
    </lineage>
</organism>
<reference evidence="2" key="1">
    <citation type="submission" date="2006-10" db="EMBL/GenBank/DDBJ databases">
        <authorList>
            <person name="Amadeo P."/>
            <person name="Zhao Q."/>
            <person name="Wortman J."/>
            <person name="Fraser-Liggett C."/>
            <person name="Carlton J."/>
        </authorList>
    </citation>
    <scope>NUCLEOTIDE SEQUENCE</scope>
    <source>
        <strain evidence="2">G3</strain>
    </source>
</reference>
<keyword evidence="3" id="KW-1185">Reference proteome</keyword>
<evidence type="ECO:0000313" key="2">
    <source>
        <dbReference type="EMBL" id="EAY09585.1"/>
    </source>
</evidence>
<dbReference type="Proteomes" id="UP000001542">
    <property type="component" value="Unassembled WGS sequence"/>
</dbReference>
<protein>
    <submittedName>
        <fullName evidence="2">Uncharacterized protein</fullName>
    </submittedName>
</protein>
<dbReference type="InParanoid" id="A2ECI8"/>
<evidence type="ECO:0000256" key="1">
    <source>
        <dbReference type="SAM" id="MobiDB-lite"/>
    </source>
</evidence>
<feature type="compositionally biased region" description="Basic and acidic residues" evidence="1">
    <location>
        <begin position="202"/>
        <end position="212"/>
    </location>
</feature>
<dbReference type="VEuPathDB" id="TrichDB:TVAG_056290"/>
<dbReference type="EMBL" id="DS113354">
    <property type="protein sequence ID" value="EAY09585.1"/>
    <property type="molecule type" value="Genomic_DNA"/>
</dbReference>
<gene>
    <name evidence="2" type="ORF">TVAG_056290</name>
</gene>
<evidence type="ECO:0000313" key="3">
    <source>
        <dbReference type="Proteomes" id="UP000001542"/>
    </source>
</evidence>
<reference evidence="2" key="2">
    <citation type="journal article" date="2007" name="Science">
        <title>Draft genome sequence of the sexually transmitted pathogen Trichomonas vaginalis.</title>
        <authorList>
            <person name="Carlton J.M."/>
            <person name="Hirt R.P."/>
            <person name="Silva J.C."/>
            <person name="Delcher A.L."/>
            <person name="Schatz M."/>
            <person name="Zhao Q."/>
            <person name="Wortman J.R."/>
            <person name="Bidwell S.L."/>
            <person name="Alsmark U.C.M."/>
            <person name="Besteiro S."/>
            <person name="Sicheritz-Ponten T."/>
            <person name="Noel C.J."/>
            <person name="Dacks J.B."/>
            <person name="Foster P.G."/>
            <person name="Simillion C."/>
            <person name="Van de Peer Y."/>
            <person name="Miranda-Saavedra D."/>
            <person name="Barton G.J."/>
            <person name="Westrop G.D."/>
            <person name="Mueller S."/>
            <person name="Dessi D."/>
            <person name="Fiori P.L."/>
            <person name="Ren Q."/>
            <person name="Paulsen I."/>
            <person name="Zhang H."/>
            <person name="Bastida-Corcuera F.D."/>
            <person name="Simoes-Barbosa A."/>
            <person name="Brown M.T."/>
            <person name="Hayes R.D."/>
            <person name="Mukherjee M."/>
            <person name="Okumura C.Y."/>
            <person name="Schneider R."/>
            <person name="Smith A.J."/>
            <person name="Vanacova S."/>
            <person name="Villalvazo M."/>
            <person name="Haas B.J."/>
            <person name="Pertea M."/>
            <person name="Feldblyum T.V."/>
            <person name="Utterback T.R."/>
            <person name="Shu C.L."/>
            <person name="Osoegawa K."/>
            <person name="de Jong P.J."/>
            <person name="Hrdy I."/>
            <person name="Horvathova L."/>
            <person name="Zubacova Z."/>
            <person name="Dolezal P."/>
            <person name="Malik S.B."/>
            <person name="Logsdon J.M. Jr."/>
            <person name="Henze K."/>
            <person name="Gupta A."/>
            <person name="Wang C.C."/>
            <person name="Dunne R.L."/>
            <person name="Upcroft J.A."/>
            <person name="Upcroft P."/>
            <person name="White O."/>
            <person name="Salzberg S.L."/>
            <person name="Tang P."/>
            <person name="Chiu C.-H."/>
            <person name="Lee Y.-S."/>
            <person name="Embley T.M."/>
            <person name="Coombs G.H."/>
            <person name="Mottram J.C."/>
            <person name="Tachezy J."/>
            <person name="Fraser-Liggett C.M."/>
            <person name="Johnson P.J."/>
        </authorList>
    </citation>
    <scope>NUCLEOTIDE SEQUENCE [LARGE SCALE GENOMIC DNA]</scope>
    <source>
        <strain evidence="2">G3</strain>
    </source>
</reference>
<dbReference type="KEGG" id="tva:4767506"/>